<name>A0A6J6T8A3_9ZZZZ</name>
<dbReference type="EMBL" id="CAEZYQ010000010">
    <property type="protein sequence ID" value="CAB4743360.1"/>
    <property type="molecule type" value="Genomic_DNA"/>
</dbReference>
<evidence type="ECO:0000256" key="1">
    <source>
        <dbReference type="SAM" id="MobiDB-lite"/>
    </source>
</evidence>
<evidence type="ECO:0000313" key="2">
    <source>
        <dbReference type="EMBL" id="CAB4743360.1"/>
    </source>
</evidence>
<reference evidence="2" key="1">
    <citation type="submission" date="2020-05" db="EMBL/GenBank/DDBJ databases">
        <authorList>
            <person name="Chiriac C."/>
            <person name="Salcher M."/>
            <person name="Ghai R."/>
            <person name="Kavagutti S V."/>
        </authorList>
    </citation>
    <scope>NUCLEOTIDE SEQUENCE</scope>
</reference>
<accession>A0A6J6T8A3</accession>
<dbReference type="AlphaFoldDB" id="A0A6J6T8A3"/>
<organism evidence="2">
    <name type="scientific">freshwater metagenome</name>
    <dbReference type="NCBI Taxonomy" id="449393"/>
    <lineage>
        <taxon>unclassified sequences</taxon>
        <taxon>metagenomes</taxon>
        <taxon>ecological metagenomes</taxon>
    </lineage>
</organism>
<feature type="compositionally biased region" description="Polar residues" evidence="1">
    <location>
        <begin position="39"/>
        <end position="49"/>
    </location>
</feature>
<protein>
    <submittedName>
        <fullName evidence="2">Unannotated protein</fullName>
    </submittedName>
</protein>
<sequence>MVALLSATACSSADSSGDASADSSTGPAEPTTAVPTAEDSATSSSTPESAGTAAAPLELSGGGTTEVCAGKRFPRDLAFFDVSWEAGTDLEFFEIRVDAPEGLRQVVADTLTIPPRNFGGRIAVSGMTAWAERERTLRSPQLALAGGTRLSEESPIEGATGLAVLRLKIDEDALDSASGASFGSVSATYRTVDGETGTVSEPSEVVFRAKGRC</sequence>
<proteinExistence type="predicted"/>
<gene>
    <name evidence="2" type="ORF">UFOPK2761_01480</name>
</gene>
<feature type="region of interest" description="Disordered" evidence="1">
    <location>
        <begin position="1"/>
        <end position="61"/>
    </location>
</feature>
<feature type="compositionally biased region" description="Low complexity" evidence="1">
    <location>
        <begin position="1"/>
        <end position="26"/>
    </location>
</feature>